<gene>
    <name evidence="12" type="ORF">B9N61_03925</name>
</gene>
<dbReference type="NCBIfam" id="TIGR01297">
    <property type="entry name" value="CDF"/>
    <property type="match status" value="1"/>
</dbReference>
<keyword evidence="6 9" id="KW-1133">Transmembrane helix</keyword>
<reference evidence="12 13" key="1">
    <citation type="submission" date="2017-04" db="EMBL/GenBank/DDBJ databases">
        <title>Complete genome of Campylobacter concisus ATCC 33237T and draft genomes for an additional eight well characterized C. concisus strains.</title>
        <authorList>
            <person name="Cornelius A.J."/>
            <person name="Miller W.G."/>
            <person name="Lastovica A.J."/>
            <person name="On S.L."/>
            <person name="French N.P."/>
            <person name="Vandenberg O."/>
            <person name="Biggs P.J."/>
        </authorList>
    </citation>
    <scope>NUCLEOTIDE SEQUENCE [LARGE SCALE GENOMIC DNA]</scope>
    <source>
        <strain evidence="12 13">Lasto205.94</strain>
    </source>
</reference>
<evidence type="ECO:0000256" key="8">
    <source>
        <dbReference type="ARBA" id="ARBA00023136"/>
    </source>
</evidence>
<feature type="domain" description="Cation efflux protein cytoplasmic" evidence="11">
    <location>
        <begin position="206"/>
        <end position="279"/>
    </location>
</feature>
<dbReference type="Pfam" id="PF16916">
    <property type="entry name" value="ZT_dimer"/>
    <property type="match status" value="1"/>
</dbReference>
<feature type="transmembrane region" description="Helical" evidence="9">
    <location>
        <begin position="109"/>
        <end position="127"/>
    </location>
</feature>
<sequence length="306" mass="33325">MHNKSVLRNSFFLIFTFMIVEAVFGFVSNSLALISDAFHMLSDAAALFLSLVAFKIAEKRANLKKTFGYKRVEIIAAFVNASALVALGIFVIIEAVVRFFGEPQIEAKTMLAISILGLIINLIVAIYMHKSSDIKENLNIKGAYLHVLGDTLGSVGAIIAALVIMKFGLTQADSIASIFVSILIIKSGFGLLKDSFNILIEAVPVEINTNEILAIIKGVDGVREVHDLHIWAISAGLNALIAHVVVDDALNVAEISKMIKQIEHELSHAGIGHVTLQFEGSGHGHKDDLICELKSKDEHKHFGHKH</sequence>
<comment type="similarity">
    <text evidence="2">Belongs to the cation diffusion facilitator (CDF) transporter (TC 2.A.4) family. SLC30A subfamily.</text>
</comment>
<feature type="transmembrane region" description="Helical" evidence="9">
    <location>
        <begin position="147"/>
        <end position="169"/>
    </location>
</feature>
<keyword evidence="7" id="KW-0406">Ion transport</keyword>
<evidence type="ECO:0000256" key="1">
    <source>
        <dbReference type="ARBA" id="ARBA00004141"/>
    </source>
</evidence>
<dbReference type="Pfam" id="PF01545">
    <property type="entry name" value="Cation_efflux"/>
    <property type="match status" value="1"/>
</dbReference>
<keyword evidence="3" id="KW-0813">Transport</keyword>
<dbReference type="InterPro" id="IPR050681">
    <property type="entry name" value="CDF/SLC30A"/>
</dbReference>
<evidence type="ECO:0000256" key="9">
    <source>
        <dbReference type="SAM" id="Phobius"/>
    </source>
</evidence>
<evidence type="ECO:0000256" key="7">
    <source>
        <dbReference type="ARBA" id="ARBA00023065"/>
    </source>
</evidence>
<dbReference type="InterPro" id="IPR027470">
    <property type="entry name" value="Cation_efflux_CTD"/>
</dbReference>
<organism evidence="12 13">
    <name type="scientific">Campylobacter concisus</name>
    <dbReference type="NCBI Taxonomy" id="199"/>
    <lineage>
        <taxon>Bacteria</taxon>
        <taxon>Pseudomonadati</taxon>
        <taxon>Campylobacterota</taxon>
        <taxon>Epsilonproteobacteria</taxon>
        <taxon>Campylobacterales</taxon>
        <taxon>Campylobacteraceae</taxon>
        <taxon>Campylobacter</taxon>
    </lineage>
</organism>
<dbReference type="PANTHER" id="PTHR11562:SF17">
    <property type="entry name" value="RE54080P-RELATED"/>
    <property type="match status" value="1"/>
</dbReference>
<protein>
    <recommendedName>
        <fullName evidence="14">Cation transporter</fullName>
    </recommendedName>
</protein>
<evidence type="ECO:0000259" key="11">
    <source>
        <dbReference type="Pfam" id="PF16916"/>
    </source>
</evidence>
<comment type="subcellular location">
    <subcellularLocation>
        <location evidence="1">Membrane</location>
        <topology evidence="1">Multi-pass membrane protein</topology>
    </subcellularLocation>
</comment>
<evidence type="ECO:0008006" key="14">
    <source>
        <dbReference type="Google" id="ProtNLM"/>
    </source>
</evidence>
<keyword evidence="4 9" id="KW-0812">Transmembrane</keyword>
<evidence type="ECO:0000313" key="13">
    <source>
        <dbReference type="Proteomes" id="UP000196534"/>
    </source>
</evidence>
<comment type="caution">
    <text evidence="12">The sequence shown here is derived from an EMBL/GenBank/DDBJ whole genome shotgun (WGS) entry which is preliminary data.</text>
</comment>
<feature type="transmembrane region" description="Helical" evidence="9">
    <location>
        <begin position="74"/>
        <end position="97"/>
    </location>
</feature>
<dbReference type="Gene3D" id="3.30.70.1350">
    <property type="entry name" value="Cation efflux protein, cytoplasmic domain"/>
    <property type="match status" value="1"/>
</dbReference>
<evidence type="ECO:0000313" key="12">
    <source>
        <dbReference type="EMBL" id="OUT19319.1"/>
    </source>
</evidence>
<dbReference type="PANTHER" id="PTHR11562">
    <property type="entry name" value="CATION EFFLUX PROTEIN/ ZINC TRANSPORTER"/>
    <property type="match status" value="1"/>
</dbReference>
<dbReference type="InterPro" id="IPR002524">
    <property type="entry name" value="Cation_efflux"/>
</dbReference>
<accession>A0A1Y5NFN5</accession>
<dbReference type="AlphaFoldDB" id="A0A1Y5NFN5"/>
<dbReference type="InterPro" id="IPR027469">
    <property type="entry name" value="Cation_efflux_TMD_sf"/>
</dbReference>
<dbReference type="GO" id="GO:0005886">
    <property type="term" value="C:plasma membrane"/>
    <property type="evidence" value="ECO:0007669"/>
    <property type="project" value="TreeGrafter"/>
</dbReference>
<feature type="domain" description="Cation efflux protein transmembrane" evidence="10">
    <location>
        <begin position="10"/>
        <end position="200"/>
    </location>
</feature>
<dbReference type="EMBL" id="NDYR01000006">
    <property type="protein sequence ID" value="OUT19319.1"/>
    <property type="molecule type" value="Genomic_DNA"/>
</dbReference>
<dbReference type="InterPro" id="IPR036837">
    <property type="entry name" value="Cation_efflux_CTD_sf"/>
</dbReference>
<dbReference type="InterPro" id="IPR058533">
    <property type="entry name" value="Cation_efflux_TM"/>
</dbReference>
<feature type="transmembrane region" description="Helical" evidence="9">
    <location>
        <begin position="175"/>
        <end position="192"/>
    </location>
</feature>
<evidence type="ECO:0000259" key="10">
    <source>
        <dbReference type="Pfam" id="PF01545"/>
    </source>
</evidence>
<dbReference type="GO" id="GO:0005385">
    <property type="term" value="F:zinc ion transmembrane transporter activity"/>
    <property type="evidence" value="ECO:0007669"/>
    <property type="project" value="TreeGrafter"/>
</dbReference>
<dbReference type="Proteomes" id="UP000196534">
    <property type="component" value="Unassembled WGS sequence"/>
</dbReference>
<dbReference type="SUPFAM" id="SSF160240">
    <property type="entry name" value="Cation efflux protein cytoplasmic domain-like"/>
    <property type="match status" value="1"/>
</dbReference>
<name>A0A1Y5NFN5_9BACT</name>
<evidence type="ECO:0000256" key="2">
    <source>
        <dbReference type="ARBA" id="ARBA00008873"/>
    </source>
</evidence>
<keyword evidence="8 9" id="KW-0472">Membrane</keyword>
<keyword evidence="5" id="KW-0862">Zinc</keyword>
<evidence type="ECO:0000256" key="4">
    <source>
        <dbReference type="ARBA" id="ARBA00022692"/>
    </source>
</evidence>
<dbReference type="SUPFAM" id="SSF161111">
    <property type="entry name" value="Cation efflux protein transmembrane domain-like"/>
    <property type="match status" value="1"/>
</dbReference>
<evidence type="ECO:0000256" key="5">
    <source>
        <dbReference type="ARBA" id="ARBA00022906"/>
    </source>
</evidence>
<feature type="transmembrane region" description="Helical" evidence="9">
    <location>
        <begin position="37"/>
        <end position="54"/>
    </location>
</feature>
<evidence type="ECO:0000256" key="3">
    <source>
        <dbReference type="ARBA" id="ARBA00022448"/>
    </source>
</evidence>
<dbReference type="RefSeq" id="WP_087585997.1">
    <property type="nucleotide sequence ID" value="NZ_CABMKP010000006.1"/>
</dbReference>
<keyword evidence="5" id="KW-0864">Zinc transport</keyword>
<dbReference type="Gene3D" id="1.20.1510.10">
    <property type="entry name" value="Cation efflux protein transmembrane domain"/>
    <property type="match status" value="1"/>
</dbReference>
<feature type="transmembrane region" description="Helical" evidence="9">
    <location>
        <begin position="12"/>
        <end position="31"/>
    </location>
</feature>
<proteinExistence type="inferred from homology"/>
<evidence type="ECO:0000256" key="6">
    <source>
        <dbReference type="ARBA" id="ARBA00022989"/>
    </source>
</evidence>